<keyword evidence="3" id="KW-1185">Reference proteome</keyword>
<protein>
    <submittedName>
        <fullName evidence="2">Uncharacterized protein</fullName>
    </submittedName>
</protein>
<reference evidence="2 3" key="1">
    <citation type="submission" date="2019-03" db="EMBL/GenBank/DDBJ databases">
        <title>First draft genome of Liparis tanakae, snailfish: a comprehensive survey of snailfish specific genes.</title>
        <authorList>
            <person name="Kim W."/>
            <person name="Song I."/>
            <person name="Jeong J.-H."/>
            <person name="Kim D."/>
            <person name="Kim S."/>
            <person name="Ryu S."/>
            <person name="Song J.Y."/>
            <person name="Lee S.K."/>
        </authorList>
    </citation>
    <scope>NUCLEOTIDE SEQUENCE [LARGE SCALE GENOMIC DNA]</scope>
    <source>
        <tissue evidence="2">Muscle</tissue>
    </source>
</reference>
<name>A0A4Z2JH78_9TELE</name>
<proteinExistence type="predicted"/>
<feature type="compositionally biased region" description="Polar residues" evidence="1">
    <location>
        <begin position="16"/>
        <end position="26"/>
    </location>
</feature>
<evidence type="ECO:0000256" key="1">
    <source>
        <dbReference type="SAM" id="MobiDB-lite"/>
    </source>
</evidence>
<feature type="region of interest" description="Disordered" evidence="1">
    <location>
        <begin position="1"/>
        <end position="67"/>
    </location>
</feature>
<dbReference type="EMBL" id="SRLO01000002">
    <property type="protein sequence ID" value="TNN89094.1"/>
    <property type="molecule type" value="Genomic_DNA"/>
</dbReference>
<evidence type="ECO:0000313" key="2">
    <source>
        <dbReference type="EMBL" id="TNN89094.1"/>
    </source>
</evidence>
<evidence type="ECO:0000313" key="3">
    <source>
        <dbReference type="Proteomes" id="UP000314294"/>
    </source>
</evidence>
<dbReference type="AlphaFoldDB" id="A0A4Z2JH78"/>
<sequence length="67" mass="7374">MERFKSNPIRRGFDTTELTSEVSQRTPGFASYQGGRSIRGAAESKQAAVGRSQPVGRRNSLRFSLKG</sequence>
<organism evidence="2 3">
    <name type="scientific">Liparis tanakae</name>
    <name type="common">Tanaka's snailfish</name>
    <dbReference type="NCBI Taxonomy" id="230148"/>
    <lineage>
        <taxon>Eukaryota</taxon>
        <taxon>Metazoa</taxon>
        <taxon>Chordata</taxon>
        <taxon>Craniata</taxon>
        <taxon>Vertebrata</taxon>
        <taxon>Euteleostomi</taxon>
        <taxon>Actinopterygii</taxon>
        <taxon>Neopterygii</taxon>
        <taxon>Teleostei</taxon>
        <taxon>Neoteleostei</taxon>
        <taxon>Acanthomorphata</taxon>
        <taxon>Eupercaria</taxon>
        <taxon>Perciformes</taxon>
        <taxon>Cottioidei</taxon>
        <taxon>Cottales</taxon>
        <taxon>Liparidae</taxon>
        <taxon>Liparis</taxon>
    </lineage>
</organism>
<dbReference type="Proteomes" id="UP000314294">
    <property type="component" value="Unassembled WGS sequence"/>
</dbReference>
<comment type="caution">
    <text evidence="2">The sequence shown here is derived from an EMBL/GenBank/DDBJ whole genome shotgun (WGS) entry which is preliminary data.</text>
</comment>
<gene>
    <name evidence="2" type="ORF">EYF80_000382</name>
</gene>
<accession>A0A4Z2JH78</accession>